<keyword evidence="2 3" id="KW-0040">ANK repeat</keyword>
<dbReference type="EMBL" id="JACJIM010000003">
    <property type="protein sequence ID" value="MBA9062563.1"/>
    <property type="molecule type" value="Genomic_DNA"/>
</dbReference>
<dbReference type="GeneID" id="96603663"/>
<dbReference type="Proteomes" id="UP000565455">
    <property type="component" value="Unassembled WGS sequence"/>
</dbReference>
<feature type="repeat" description="ANK" evidence="3">
    <location>
        <begin position="203"/>
        <end position="236"/>
    </location>
</feature>
<evidence type="ECO:0000256" key="3">
    <source>
        <dbReference type="PROSITE-ProRule" id="PRU00023"/>
    </source>
</evidence>
<dbReference type="PROSITE" id="PS50297">
    <property type="entry name" value="ANK_REP_REGION"/>
    <property type="match status" value="1"/>
</dbReference>
<comment type="caution">
    <text evidence="4">The sequence shown here is derived from an EMBL/GenBank/DDBJ whole genome shotgun (WGS) entry which is preliminary data.</text>
</comment>
<dbReference type="PROSITE" id="PS50088">
    <property type="entry name" value="ANK_REPEAT"/>
    <property type="match status" value="3"/>
</dbReference>
<evidence type="ECO:0008006" key="6">
    <source>
        <dbReference type="Google" id="ProtNLM"/>
    </source>
</evidence>
<evidence type="ECO:0000256" key="2">
    <source>
        <dbReference type="ARBA" id="ARBA00023043"/>
    </source>
</evidence>
<evidence type="ECO:0000313" key="5">
    <source>
        <dbReference type="Proteomes" id="UP000565455"/>
    </source>
</evidence>
<keyword evidence="5" id="KW-1185">Reference proteome</keyword>
<proteinExistence type="predicted"/>
<dbReference type="Pfam" id="PF12796">
    <property type="entry name" value="Ank_2"/>
    <property type="match status" value="1"/>
</dbReference>
<feature type="repeat" description="ANK" evidence="3">
    <location>
        <begin position="170"/>
        <end position="202"/>
    </location>
</feature>
<dbReference type="InterPro" id="IPR036770">
    <property type="entry name" value="Ankyrin_rpt-contain_sf"/>
</dbReference>
<accession>A0ABR6D904</accession>
<feature type="repeat" description="ANK" evidence="3">
    <location>
        <begin position="136"/>
        <end position="168"/>
    </location>
</feature>
<dbReference type="SUPFAM" id="SSF48403">
    <property type="entry name" value="Ankyrin repeat"/>
    <property type="match status" value="1"/>
</dbReference>
<gene>
    <name evidence="4" type="ORF">GGQ91_001951</name>
</gene>
<sequence>MTAARGTVPDDAGGRSEAAERLRLSPAAGLAGALSFPITWTASHSAESRGAGERSVMSIPMGHHRDPFRGLHLAPIAAAVARGDLAGIAALAPGVNLSDRGDQNMTLLEWAIWNGQPRAVSALLEAGADPSEPGLDQETVMHMAAMVEDPHYLEILLRHGASVDPVSVPRHWTPLFRAVQNRREAQIASLLQAGADPNRVDDTGNSLLHLAAQVGAANPWVLRLLQAGLDPTLRNAQQKTFQPYFFTTPDHLLNDAARQTRSAVRTWLINHDIPLDEAC</sequence>
<reference evidence="4 5" key="1">
    <citation type="submission" date="2020-08" db="EMBL/GenBank/DDBJ databases">
        <title>Genomic Encyclopedia of Type Strains, Phase IV (KMG-IV): sequencing the most valuable type-strain genomes for metagenomic binning, comparative biology and taxonomic classification.</title>
        <authorList>
            <person name="Goeker M."/>
        </authorList>
    </citation>
    <scope>NUCLEOTIDE SEQUENCE [LARGE SCALE GENOMIC DNA]</scope>
    <source>
        <strain evidence="4 5">DSM 5686</strain>
    </source>
</reference>
<dbReference type="Gene3D" id="1.25.40.20">
    <property type="entry name" value="Ankyrin repeat-containing domain"/>
    <property type="match status" value="1"/>
</dbReference>
<organism evidence="4 5">
    <name type="scientific">Methylobacterium fujisawaense</name>
    <dbReference type="NCBI Taxonomy" id="107400"/>
    <lineage>
        <taxon>Bacteria</taxon>
        <taxon>Pseudomonadati</taxon>
        <taxon>Pseudomonadota</taxon>
        <taxon>Alphaproteobacteria</taxon>
        <taxon>Hyphomicrobiales</taxon>
        <taxon>Methylobacteriaceae</taxon>
        <taxon>Methylobacterium</taxon>
    </lineage>
</organism>
<evidence type="ECO:0000256" key="1">
    <source>
        <dbReference type="ARBA" id="ARBA00022737"/>
    </source>
</evidence>
<dbReference type="SMART" id="SM00248">
    <property type="entry name" value="ANK"/>
    <property type="match status" value="4"/>
</dbReference>
<dbReference type="RefSeq" id="WP_343066776.1">
    <property type="nucleotide sequence ID" value="NZ_JACJIM010000003.1"/>
</dbReference>
<dbReference type="PANTHER" id="PTHR24171">
    <property type="entry name" value="ANKYRIN REPEAT DOMAIN-CONTAINING PROTEIN 39-RELATED"/>
    <property type="match status" value="1"/>
</dbReference>
<protein>
    <recommendedName>
        <fullName evidence="6">ABC transporter permease</fullName>
    </recommendedName>
</protein>
<dbReference type="InterPro" id="IPR002110">
    <property type="entry name" value="Ankyrin_rpt"/>
</dbReference>
<evidence type="ECO:0000313" key="4">
    <source>
        <dbReference type="EMBL" id="MBA9062563.1"/>
    </source>
</evidence>
<keyword evidence="1" id="KW-0677">Repeat</keyword>
<dbReference type="PANTHER" id="PTHR24171:SF9">
    <property type="entry name" value="ANKYRIN REPEAT DOMAIN-CONTAINING PROTEIN 39"/>
    <property type="match status" value="1"/>
</dbReference>
<name>A0ABR6D904_9HYPH</name>